<evidence type="ECO:0000313" key="9">
    <source>
        <dbReference type="Proteomes" id="UP000468344"/>
    </source>
</evidence>
<proteinExistence type="predicted"/>
<dbReference type="EMBL" id="WDBY01000025">
    <property type="protein sequence ID" value="KAB6476676.1"/>
    <property type="molecule type" value="Genomic_DNA"/>
</dbReference>
<keyword evidence="3 6" id="KW-0812">Transmembrane</keyword>
<organism evidence="7 10">
    <name type="scientific">Phocaeicola vulgatus</name>
    <name type="common">Bacteroides vulgatus</name>
    <dbReference type="NCBI Taxonomy" id="821"/>
    <lineage>
        <taxon>Bacteria</taxon>
        <taxon>Pseudomonadati</taxon>
        <taxon>Bacteroidota</taxon>
        <taxon>Bacteroidia</taxon>
        <taxon>Bacteroidales</taxon>
        <taxon>Bacteroidaceae</taxon>
        <taxon>Phocaeicola</taxon>
    </lineage>
</organism>
<evidence type="ECO:0000256" key="4">
    <source>
        <dbReference type="ARBA" id="ARBA00022989"/>
    </source>
</evidence>
<dbReference type="Pfam" id="PF01554">
    <property type="entry name" value="MatE"/>
    <property type="match status" value="1"/>
</dbReference>
<dbReference type="PANTHER" id="PTHR30250:SF26">
    <property type="entry name" value="PSMA PROTEIN"/>
    <property type="match status" value="1"/>
</dbReference>
<evidence type="ECO:0000256" key="5">
    <source>
        <dbReference type="ARBA" id="ARBA00023136"/>
    </source>
</evidence>
<evidence type="ECO:0000313" key="10">
    <source>
        <dbReference type="Proteomes" id="UP000483142"/>
    </source>
</evidence>
<dbReference type="GO" id="GO:0005886">
    <property type="term" value="C:plasma membrane"/>
    <property type="evidence" value="ECO:0007669"/>
    <property type="project" value="UniProtKB-SubCell"/>
</dbReference>
<evidence type="ECO:0000256" key="1">
    <source>
        <dbReference type="ARBA" id="ARBA00004651"/>
    </source>
</evidence>
<feature type="transmembrane region" description="Helical" evidence="6">
    <location>
        <begin position="42"/>
        <end position="65"/>
    </location>
</feature>
<feature type="transmembrane region" description="Helical" evidence="6">
    <location>
        <begin position="467"/>
        <end position="490"/>
    </location>
</feature>
<feature type="transmembrane region" description="Helical" evidence="6">
    <location>
        <begin position="186"/>
        <end position="206"/>
    </location>
</feature>
<feature type="transmembrane region" description="Helical" evidence="6">
    <location>
        <begin position="346"/>
        <end position="365"/>
    </location>
</feature>
<keyword evidence="5 6" id="KW-0472">Membrane</keyword>
<feature type="transmembrane region" description="Helical" evidence="6">
    <location>
        <begin position="434"/>
        <end position="455"/>
    </location>
</feature>
<comment type="caution">
    <text evidence="7">The sequence shown here is derived from an EMBL/GenBank/DDBJ whole genome shotgun (WGS) entry which is preliminary data.</text>
</comment>
<dbReference type="RefSeq" id="WP_117697658.1">
    <property type="nucleotide sequence ID" value="NZ_CAXTGH010000002.1"/>
</dbReference>
<feature type="transmembrane region" description="Helical" evidence="6">
    <location>
        <begin position="377"/>
        <end position="397"/>
    </location>
</feature>
<evidence type="ECO:0000256" key="3">
    <source>
        <dbReference type="ARBA" id="ARBA00022692"/>
    </source>
</evidence>
<feature type="transmembrane region" description="Helical" evidence="6">
    <location>
        <begin position="403"/>
        <end position="422"/>
    </location>
</feature>
<feature type="transmembrane region" description="Helical" evidence="6">
    <location>
        <begin position="12"/>
        <end position="30"/>
    </location>
</feature>
<comment type="subcellular location">
    <subcellularLocation>
        <location evidence="1">Cell membrane</location>
        <topology evidence="1">Multi-pass membrane protein</topology>
    </subcellularLocation>
</comment>
<feature type="transmembrane region" description="Helical" evidence="6">
    <location>
        <begin position="158"/>
        <end position="180"/>
    </location>
</feature>
<dbReference type="Proteomes" id="UP000468344">
    <property type="component" value="Unassembled WGS sequence"/>
</dbReference>
<dbReference type="InterPro" id="IPR050833">
    <property type="entry name" value="Poly_Biosynth_Transport"/>
</dbReference>
<evidence type="ECO:0000313" key="7">
    <source>
        <dbReference type="EMBL" id="KAB6451275.1"/>
    </source>
</evidence>
<protein>
    <submittedName>
        <fullName evidence="7">Lipopolysaccharide biosynthesis protein</fullName>
    </submittedName>
</protein>
<gene>
    <name evidence="8" type="ORF">GAZ06_13075</name>
    <name evidence="7" type="ORF">GAZ09_14310</name>
</gene>
<sequence>MRNDNRRIAVNTGILYVRMLLIMAITIYTSRILLKALGITDYGIYNVVGSAVTLFSFLNSCLIPVTQRYLSIELGKRNYKRLNTVFNVSISIHVFIALVIVVLCETCGVWLLNCKMVIPADRLVAANWCFQLSLLGLVLSIISIPYNGLIISHEKMNAFAYISLVDVLLKLVICYVVDNFHSDRLILYGVLIVVAQTLSQFLYWAYCNKKFQESKLCFVGYSALHKEILRIAGWGLFAHIPYAINTSLINMLLNMFFSPIVNAARGISVQVTSALQQFGTNLQTSVTPQITKSYAMNDYERMLFLIINSSRFSIYLLFIIVLPVYMRLEDILSLWLVEVPEYTSSFIRITIIGSFLTCLQTPLTVGLRSQGNIGKPFFWSGIAELFVVPICYLFLLFEYSPTTVFIVQVVVELLVLVIRVYYCNILIGLSISKYVWNALVYPFSVVIVISGVSFLTLSNISVSDTGFWYLLTVSLFCIILSLIMICMLGLRKSERKKISEFVIKRLHIY</sequence>
<feature type="transmembrane region" description="Helical" evidence="6">
    <location>
        <begin position="85"/>
        <end position="112"/>
    </location>
</feature>
<dbReference type="PANTHER" id="PTHR30250">
    <property type="entry name" value="PST FAMILY PREDICTED COLANIC ACID TRANSPORTER"/>
    <property type="match status" value="1"/>
</dbReference>
<dbReference type="AlphaFoldDB" id="A0A3E4KCR9"/>
<feature type="transmembrane region" description="Helical" evidence="6">
    <location>
        <begin position="124"/>
        <end position="146"/>
    </location>
</feature>
<name>A0A3E4KCR9_PHOVU</name>
<dbReference type="InterPro" id="IPR002528">
    <property type="entry name" value="MATE_fam"/>
</dbReference>
<dbReference type="GO" id="GO:0042910">
    <property type="term" value="F:xenobiotic transmembrane transporter activity"/>
    <property type="evidence" value="ECO:0007669"/>
    <property type="project" value="InterPro"/>
</dbReference>
<keyword evidence="4 6" id="KW-1133">Transmembrane helix</keyword>
<accession>A0A3E4KCR9</accession>
<evidence type="ECO:0000256" key="2">
    <source>
        <dbReference type="ARBA" id="ARBA00022475"/>
    </source>
</evidence>
<keyword evidence="2" id="KW-1003">Cell membrane</keyword>
<dbReference type="Proteomes" id="UP000483142">
    <property type="component" value="Unassembled WGS sequence"/>
</dbReference>
<dbReference type="GO" id="GO:0015297">
    <property type="term" value="F:antiporter activity"/>
    <property type="evidence" value="ECO:0007669"/>
    <property type="project" value="InterPro"/>
</dbReference>
<evidence type="ECO:0000256" key="6">
    <source>
        <dbReference type="SAM" id="Phobius"/>
    </source>
</evidence>
<reference evidence="9 10" key="1">
    <citation type="journal article" date="2019" name="Nat. Med.">
        <title>A library of human gut bacterial isolates paired with longitudinal multiomics data enables mechanistic microbiome research.</title>
        <authorList>
            <person name="Poyet M."/>
            <person name="Groussin M."/>
            <person name="Gibbons S.M."/>
            <person name="Avila-Pacheco J."/>
            <person name="Jiang X."/>
            <person name="Kearney S.M."/>
            <person name="Perrotta A.R."/>
            <person name="Berdy B."/>
            <person name="Zhao S."/>
            <person name="Lieberman T.D."/>
            <person name="Swanson P.K."/>
            <person name="Smith M."/>
            <person name="Roesemann S."/>
            <person name="Alexander J.E."/>
            <person name="Rich S.A."/>
            <person name="Livny J."/>
            <person name="Vlamakis H."/>
            <person name="Clish C."/>
            <person name="Bullock K."/>
            <person name="Deik A."/>
            <person name="Scott J."/>
            <person name="Pierce K.A."/>
            <person name="Xavier R.J."/>
            <person name="Alm E.J."/>
        </authorList>
    </citation>
    <scope>NUCLEOTIDE SEQUENCE [LARGE SCALE GENOMIC DNA]</scope>
    <source>
        <strain evidence="8 9">BIOML-A140</strain>
        <strain evidence="7 10">BIOML-A141</strain>
    </source>
</reference>
<dbReference type="EMBL" id="WDBZ01000029">
    <property type="protein sequence ID" value="KAB6451275.1"/>
    <property type="molecule type" value="Genomic_DNA"/>
</dbReference>
<feature type="transmembrane region" description="Helical" evidence="6">
    <location>
        <begin position="302"/>
        <end position="326"/>
    </location>
</feature>
<evidence type="ECO:0000313" key="8">
    <source>
        <dbReference type="EMBL" id="KAB6476676.1"/>
    </source>
</evidence>